<name>A0A8H7TEY3_9HELO</name>
<dbReference type="OrthoDB" id="3554188at2759"/>
<evidence type="ECO:0000313" key="2">
    <source>
        <dbReference type="Proteomes" id="UP000664132"/>
    </source>
</evidence>
<protein>
    <recommendedName>
        <fullName evidence="3">Fungal N-terminal domain-containing protein</fullName>
    </recommendedName>
</protein>
<dbReference type="AlphaFoldDB" id="A0A8H7TEY3"/>
<accession>A0A8H7TEY3</accession>
<keyword evidence="2" id="KW-1185">Reference proteome</keyword>
<gene>
    <name evidence="1" type="ORF">IFR04_008914</name>
</gene>
<organism evidence="1 2">
    <name type="scientific">Cadophora malorum</name>
    <dbReference type="NCBI Taxonomy" id="108018"/>
    <lineage>
        <taxon>Eukaryota</taxon>
        <taxon>Fungi</taxon>
        <taxon>Dikarya</taxon>
        <taxon>Ascomycota</taxon>
        <taxon>Pezizomycotina</taxon>
        <taxon>Leotiomycetes</taxon>
        <taxon>Helotiales</taxon>
        <taxon>Ploettnerulaceae</taxon>
        <taxon>Cadophora</taxon>
    </lineage>
</organism>
<reference evidence="1" key="1">
    <citation type="submission" date="2021-02" db="EMBL/GenBank/DDBJ databases">
        <title>Genome sequence Cadophora malorum strain M34.</title>
        <authorList>
            <person name="Stefanovic E."/>
            <person name="Vu D."/>
            <person name="Scully C."/>
            <person name="Dijksterhuis J."/>
            <person name="Roader J."/>
            <person name="Houbraken J."/>
        </authorList>
    </citation>
    <scope>NUCLEOTIDE SEQUENCE</scope>
    <source>
        <strain evidence="1">M34</strain>
    </source>
</reference>
<dbReference type="Proteomes" id="UP000664132">
    <property type="component" value="Unassembled WGS sequence"/>
</dbReference>
<evidence type="ECO:0000313" key="1">
    <source>
        <dbReference type="EMBL" id="KAG4417947.1"/>
    </source>
</evidence>
<proteinExistence type="predicted"/>
<dbReference type="EMBL" id="JAFJYH010000141">
    <property type="protein sequence ID" value="KAG4417947.1"/>
    <property type="molecule type" value="Genomic_DNA"/>
</dbReference>
<sequence length="824" mass="93357">MAEVVGLAASIAGLVAITGQIGKSILFIKGFLEDTKNAPEDIRSLAYEIELLSSAAEKTNALLSKCHDDGLDFDVEDEERGLKRYADMIEKLKAKIEKDVKTFGRGKGHWWERVGSAGRKKSVEGYLRGVERAKTLVLGIETKIIIQLQYDQRDSLVTTNQSLETLQTSSEGHTTTLSTIETQTTQISVLTGATNQTLATLTTEVQQINNNFRTLVPTIQNLQHQCTPQSELSALESMLESAVMRGMKRHHEELQKCQPTLLPPLSESLPEGHFDTLTGEPRQHLCSKSYAMIRRDKIVFRTAFRTPFFDIEIKTKEAQRIPKSKKGTSCHEISQLKPNHSLRSTTYKVRVKIPFWRGGMTYHSGNAGMMYGGRFCKTFRTNDFVPYDAPIIKACKNFDLTEVRRLFEAGLASPLDLNHSYNRTLVDIVVWHLVFGIHFEPSFQVGAAISLLKYLIHCLNDDIGAAHGIPDMFFFLRQHSYSKNAAAALEEACRILLIHCSDDPLEGLAEFLTIPASGSSLYQILVSQDIWWIDDKVEYKTSADVKYWVETDLQMLRDPGGNTLKAALKKGCVYRPHNSINKILVGETLHGLLVIASETVEEKFHHCIYSRLVIMIQHGLDPRGISFIQADYRLVPLQLKRTMRRPLSCTEYAQFLGLETLWARSLAGAGWSTADIDDIYEEDLVLATTTLLSGRIEYRTRDDNRGEFIQALRLGEFANLEQEAIPSLSRQFEFELGIWSYVIRDMITEVKSVFKTRKTPGSWLDEADMILMPGKDFQLPRDYRSDEQLKDWHCIREIWEVELGGVIPEGCIGSEYDHDTKRWV</sequence>
<comment type="caution">
    <text evidence="1">The sequence shown here is derived from an EMBL/GenBank/DDBJ whole genome shotgun (WGS) entry which is preliminary data.</text>
</comment>
<evidence type="ECO:0008006" key="3">
    <source>
        <dbReference type="Google" id="ProtNLM"/>
    </source>
</evidence>